<accession>A0A538S9D6</accession>
<dbReference type="GO" id="GO:0022857">
    <property type="term" value="F:transmembrane transporter activity"/>
    <property type="evidence" value="ECO:0007669"/>
    <property type="project" value="InterPro"/>
</dbReference>
<dbReference type="SUPFAM" id="SSF111369">
    <property type="entry name" value="HlyD-like secretion proteins"/>
    <property type="match status" value="1"/>
</dbReference>
<comment type="caution">
    <text evidence="5">The sequence shown here is derived from an EMBL/GenBank/DDBJ whole genome shotgun (WGS) entry which is preliminary data.</text>
</comment>
<dbReference type="Gene3D" id="1.10.287.470">
    <property type="entry name" value="Helix hairpin bin"/>
    <property type="match status" value="1"/>
</dbReference>
<dbReference type="GO" id="GO:0046677">
    <property type="term" value="P:response to antibiotic"/>
    <property type="evidence" value="ECO:0007669"/>
    <property type="project" value="TreeGrafter"/>
</dbReference>
<comment type="similarity">
    <text evidence="1">Belongs to the membrane fusion protein (MFP) (TC 8.A.1) family.</text>
</comment>
<dbReference type="GO" id="GO:0005886">
    <property type="term" value="C:plasma membrane"/>
    <property type="evidence" value="ECO:0007669"/>
    <property type="project" value="TreeGrafter"/>
</dbReference>
<dbReference type="Pfam" id="PF25917">
    <property type="entry name" value="BSH_RND"/>
    <property type="match status" value="1"/>
</dbReference>
<gene>
    <name evidence="5" type="ORF">E6K72_13460</name>
</gene>
<dbReference type="InterPro" id="IPR058624">
    <property type="entry name" value="MdtA-like_HH"/>
</dbReference>
<evidence type="ECO:0000256" key="1">
    <source>
        <dbReference type="ARBA" id="ARBA00009477"/>
    </source>
</evidence>
<feature type="domain" description="Multidrug resistance protein MdtA-like alpha-helical hairpin" evidence="3">
    <location>
        <begin position="116"/>
        <end position="174"/>
    </location>
</feature>
<dbReference type="InterPro" id="IPR006143">
    <property type="entry name" value="RND_pump_MFP"/>
</dbReference>
<sequence>MPARAAELRPREFRVSQPLEHSVAAVRITLIATAAVFLSSCQPRNAGFSGFPPAEVSVVAVVPRDVPETFEFPGEVAPYRRIEVRSRVEGVIEQRPFTEGAIVKPGDLLYRLDKVKYEAALRSARARLENSKQSLDRVVPLLAQQVVAQQDVDNARAEHDAAQAAYDQAKKDLDDTDVRARIEGRVGRTLLEVGARVTGPSDLLTTIDRLDSVYVIFEPSSQQLLQWREKPAWRSLIEPRSRL</sequence>
<dbReference type="Proteomes" id="UP000317716">
    <property type="component" value="Unassembled WGS sequence"/>
</dbReference>
<dbReference type="NCBIfam" id="TIGR01730">
    <property type="entry name" value="RND_mfp"/>
    <property type="match status" value="1"/>
</dbReference>
<evidence type="ECO:0000259" key="4">
    <source>
        <dbReference type="Pfam" id="PF25917"/>
    </source>
</evidence>
<feature type="non-terminal residue" evidence="5">
    <location>
        <position position="243"/>
    </location>
</feature>
<evidence type="ECO:0000313" key="5">
    <source>
        <dbReference type="EMBL" id="TMQ47983.1"/>
    </source>
</evidence>
<dbReference type="Gene3D" id="2.40.50.100">
    <property type="match status" value="1"/>
</dbReference>
<reference evidence="5 6" key="1">
    <citation type="journal article" date="2019" name="Nat. Microbiol.">
        <title>Mediterranean grassland soil C-N compound turnover is dependent on rainfall and depth, and is mediated by genomically divergent microorganisms.</title>
        <authorList>
            <person name="Diamond S."/>
            <person name="Andeer P.F."/>
            <person name="Li Z."/>
            <person name="Crits-Christoph A."/>
            <person name="Burstein D."/>
            <person name="Anantharaman K."/>
            <person name="Lane K.R."/>
            <person name="Thomas B.C."/>
            <person name="Pan C."/>
            <person name="Northen T.R."/>
            <person name="Banfield J.F."/>
        </authorList>
    </citation>
    <scope>NUCLEOTIDE SEQUENCE [LARGE SCALE GENOMIC DNA]</scope>
    <source>
        <strain evidence="5">WS_2</strain>
    </source>
</reference>
<evidence type="ECO:0000313" key="6">
    <source>
        <dbReference type="Proteomes" id="UP000317716"/>
    </source>
</evidence>
<dbReference type="AlphaFoldDB" id="A0A538S9D6"/>
<feature type="domain" description="Multidrug resistance protein MdtA-like barrel-sandwich hybrid" evidence="4">
    <location>
        <begin position="80"/>
        <end position="198"/>
    </location>
</feature>
<evidence type="ECO:0000259" key="3">
    <source>
        <dbReference type="Pfam" id="PF25876"/>
    </source>
</evidence>
<organism evidence="5 6">
    <name type="scientific">Eiseniibacteriota bacterium</name>
    <dbReference type="NCBI Taxonomy" id="2212470"/>
    <lineage>
        <taxon>Bacteria</taxon>
        <taxon>Candidatus Eiseniibacteriota</taxon>
    </lineage>
</organism>
<keyword evidence="2" id="KW-0175">Coiled coil</keyword>
<dbReference type="InterPro" id="IPR058625">
    <property type="entry name" value="MdtA-like_BSH"/>
</dbReference>
<feature type="coiled-coil region" evidence="2">
    <location>
        <begin position="114"/>
        <end position="172"/>
    </location>
</feature>
<dbReference type="PANTHER" id="PTHR30158">
    <property type="entry name" value="ACRA/E-RELATED COMPONENT OF DRUG EFFLUX TRANSPORTER"/>
    <property type="match status" value="1"/>
</dbReference>
<proteinExistence type="inferred from homology"/>
<dbReference type="EMBL" id="VBOS01000501">
    <property type="protein sequence ID" value="TMQ47983.1"/>
    <property type="molecule type" value="Genomic_DNA"/>
</dbReference>
<evidence type="ECO:0000256" key="2">
    <source>
        <dbReference type="SAM" id="Coils"/>
    </source>
</evidence>
<protein>
    <submittedName>
        <fullName evidence="5">Efflux RND transporter periplasmic adaptor subunit</fullName>
    </submittedName>
</protein>
<dbReference type="Pfam" id="PF25876">
    <property type="entry name" value="HH_MFP_RND"/>
    <property type="match status" value="1"/>
</dbReference>
<name>A0A538S9D6_UNCEI</name>
<dbReference type="Gene3D" id="2.40.30.170">
    <property type="match status" value="1"/>
</dbReference>